<proteinExistence type="predicted"/>
<evidence type="ECO:0000313" key="1">
    <source>
        <dbReference type="EMBL" id="CAB4143711.1"/>
    </source>
</evidence>
<organism evidence="1">
    <name type="scientific">uncultured Caudovirales phage</name>
    <dbReference type="NCBI Taxonomy" id="2100421"/>
    <lineage>
        <taxon>Viruses</taxon>
        <taxon>Duplodnaviria</taxon>
        <taxon>Heunggongvirae</taxon>
        <taxon>Uroviricota</taxon>
        <taxon>Caudoviricetes</taxon>
        <taxon>Peduoviridae</taxon>
        <taxon>Maltschvirus</taxon>
        <taxon>Maltschvirus maltsch</taxon>
    </lineage>
</organism>
<dbReference type="EMBL" id="LR796423">
    <property type="protein sequence ID" value="CAB4143711.1"/>
    <property type="molecule type" value="Genomic_DNA"/>
</dbReference>
<name>A0A6J5MC34_9CAUD</name>
<protein>
    <submittedName>
        <fullName evidence="1">Uncharacterized protein</fullName>
    </submittedName>
</protein>
<sequence length="114" mass="13588">MFEVMNRSEESWGPLAKVDQKVFDRLLSKPNARDEVKSFLKKQKKLKTYRVSFKKEWYSEEFQLQAESDWQIGNVAREYFKANQDKIGFKERNRGKWAGDYAGYDSLSYVKVRS</sequence>
<gene>
    <name evidence="1" type="ORF">UFOVP447_215</name>
</gene>
<accession>A0A6J5MC34</accession>
<reference evidence="1" key="1">
    <citation type="submission" date="2020-04" db="EMBL/GenBank/DDBJ databases">
        <authorList>
            <person name="Chiriac C."/>
            <person name="Salcher M."/>
            <person name="Ghai R."/>
            <person name="Kavagutti S V."/>
        </authorList>
    </citation>
    <scope>NUCLEOTIDE SEQUENCE</scope>
</reference>